<organism evidence="1 2">
    <name type="scientific">Trichoglossum hirsutum</name>
    <dbReference type="NCBI Taxonomy" id="265104"/>
    <lineage>
        <taxon>Eukaryota</taxon>
        <taxon>Fungi</taxon>
        <taxon>Dikarya</taxon>
        <taxon>Ascomycota</taxon>
        <taxon>Pezizomycotina</taxon>
        <taxon>Geoglossomycetes</taxon>
        <taxon>Geoglossales</taxon>
        <taxon>Geoglossaceae</taxon>
        <taxon>Trichoglossum</taxon>
    </lineage>
</organism>
<comment type="caution">
    <text evidence="1">The sequence shown here is derived from an EMBL/GenBank/DDBJ whole genome shotgun (WGS) entry which is preliminary data.</text>
</comment>
<name>A0A9P8LIT7_9PEZI</name>
<gene>
    <name evidence="1" type="ORF">GP486_000311</name>
</gene>
<reference evidence="1" key="1">
    <citation type="submission" date="2021-03" db="EMBL/GenBank/DDBJ databases">
        <title>Comparative genomics and phylogenomic investigation of the class Geoglossomycetes provide insights into ecological specialization and systematics.</title>
        <authorList>
            <person name="Melie T."/>
            <person name="Pirro S."/>
            <person name="Miller A.N."/>
            <person name="Quandt A."/>
        </authorList>
    </citation>
    <scope>NUCLEOTIDE SEQUENCE</scope>
    <source>
        <strain evidence="1">CAQ_001_2017</strain>
    </source>
</reference>
<accession>A0A9P8LIT7</accession>
<dbReference type="EMBL" id="JAGHQM010000018">
    <property type="protein sequence ID" value="KAH0566286.1"/>
    <property type="molecule type" value="Genomic_DNA"/>
</dbReference>
<dbReference type="AlphaFoldDB" id="A0A9P8LIT7"/>
<dbReference type="Proteomes" id="UP000750711">
    <property type="component" value="Unassembled WGS sequence"/>
</dbReference>
<proteinExistence type="predicted"/>
<evidence type="ECO:0000313" key="1">
    <source>
        <dbReference type="EMBL" id="KAH0566286.1"/>
    </source>
</evidence>
<sequence>MDLNSGCTTIATTRHYLVDKILNACGLVTATRWHLYFPKGDCLFVTKLGHLDVFHRQPGGFMCSPSNKGFIVDLPQFNEVVNITGAHQYKYQVCHLDLRRPPEAVYARDRVPAAVHSPQPQPGTRGHLLLSDLDLLDLIRTVGLRTSYSTLLLMQRLPLPTCTRLNSTARSLMYLSWYRDASSLVRLRLLDESDQTSTVTTRGRGHQRWVTVDLFLGREVLEAAGIVRHRRLDVVLLGDMADWNQEGIIWILTDRGRIQGLVRQDLDLQGADLGHLLLDLVLDRLILGGEAVVGGGRALLGSEGGGEALAIVAIVVIVTEAEAQVGPGDAQGAEDGKLH</sequence>
<protein>
    <submittedName>
        <fullName evidence="1">Uncharacterized protein</fullName>
    </submittedName>
</protein>
<keyword evidence="2" id="KW-1185">Reference proteome</keyword>
<evidence type="ECO:0000313" key="2">
    <source>
        <dbReference type="Proteomes" id="UP000750711"/>
    </source>
</evidence>